<reference evidence="7" key="1">
    <citation type="journal article" date="2019" name="Int. J. Syst. Evol. Microbiol.">
        <title>The Global Catalogue of Microorganisms (GCM) 10K type strain sequencing project: providing services to taxonomists for standard genome sequencing and annotation.</title>
        <authorList>
            <consortium name="The Broad Institute Genomics Platform"/>
            <consortium name="The Broad Institute Genome Sequencing Center for Infectious Disease"/>
            <person name="Wu L."/>
            <person name="Ma J."/>
        </authorList>
    </citation>
    <scope>NUCLEOTIDE SEQUENCE [LARGE SCALE GENOMIC DNA]</scope>
    <source>
        <strain evidence="7">JCM 17388</strain>
    </source>
</reference>
<evidence type="ECO:0000313" key="7">
    <source>
        <dbReference type="Proteomes" id="UP001501251"/>
    </source>
</evidence>
<feature type="region of interest" description="Disordered" evidence="4">
    <location>
        <begin position="1"/>
        <end position="28"/>
    </location>
</feature>
<dbReference type="PROSITE" id="PS51186">
    <property type="entry name" value="GNAT"/>
    <property type="match status" value="1"/>
</dbReference>
<dbReference type="InterPro" id="IPR000182">
    <property type="entry name" value="GNAT_dom"/>
</dbReference>
<evidence type="ECO:0000256" key="4">
    <source>
        <dbReference type="SAM" id="MobiDB-lite"/>
    </source>
</evidence>
<dbReference type="SUPFAM" id="SSF55729">
    <property type="entry name" value="Acyl-CoA N-acyltransferases (Nat)"/>
    <property type="match status" value="1"/>
</dbReference>
<feature type="domain" description="N-acetyltransferase" evidence="5">
    <location>
        <begin position="29"/>
        <end position="191"/>
    </location>
</feature>
<evidence type="ECO:0000313" key="6">
    <source>
        <dbReference type="EMBL" id="GAA4195765.1"/>
    </source>
</evidence>
<dbReference type="RefSeq" id="WP_344919826.1">
    <property type="nucleotide sequence ID" value="NZ_BAABAQ010000007.1"/>
</dbReference>
<dbReference type="EMBL" id="BAABAQ010000007">
    <property type="protein sequence ID" value="GAA4195765.1"/>
    <property type="molecule type" value="Genomic_DNA"/>
</dbReference>
<evidence type="ECO:0000256" key="2">
    <source>
        <dbReference type="ARBA" id="ARBA00023315"/>
    </source>
</evidence>
<accession>A0ABP8B1D3</accession>
<dbReference type="Gene3D" id="3.40.630.30">
    <property type="match status" value="1"/>
</dbReference>
<evidence type="ECO:0000256" key="3">
    <source>
        <dbReference type="ARBA" id="ARBA00038502"/>
    </source>
</evidence>
<protein>
    <submittedName>
        <fullName evidence="6">GNAT family protein</fullName>
    </submittedName>
</protein>
<comment type="similarity">
    <text evidence="3">Belongs to the acetyltransferase family. RimJ subfamily.</text>
</comment>
<keyword evidence="7" id="KW-1185">Reference proteome</keyword>
<evidence type="ECO:0000259" key="5">
    <source>
        <dbReference type="PROSITE" id="PS51186"/>
    </source>
</evidence>
<dbReference type="InterPro" id="IPR016181">
    <property type="entry name" value="Acyl_CoA_acyltransferase"/>
</dbReference>
<dbReference type="PANTHER" id="PTHR43792">
    <property type="entry name" value="GNAT FAMILY, PUTATIVE (AFU_ORTHOLOGUE AFUA_3G00765)-RELATED-RELATED"/>
    <property type="match status" value="1"/>
</dbReference>
<keyword evidence="1" id="KW-0808">Transferase</keyword>
<sequence>MRDDGAEGSERAAAFEASSADGRADAPRVTLRPVTGHDRDEFLELARASAGLHRPWMAPPTTTEEFQALVARYDEPGEECLLVRVRGTGAIAGVVYVNSVIRGRFQSASLAYAAFAPSAGRGYMSEGVGLVLRYAFEDLRLHRLEAQIQPGNEASLRLVRRLGFRKEGYSPGLLFIDGAWRDHERWAITAEMTGTRPAPPHPTLPAR</sequence>
<comment type="caution">
    <text evidence="6">The sequence shown here is derived from an EMBL/GenBank/DDBJ whole genome shotgun (WGS) entry which is preliminary data.</text>
</comment>
<proteinExistence type="inferred from homology"/>
<feature type="compositionally biased region" description="Low complexity" evidence="4">
    <location>
        <begin position="11"/>
        <end position="21"/>
    </location>
</feature>
<organism evidence="6 7">
    <name type="scientific">Streptosporangium oxazolinicum</name>
    <dbReference type="NCBI Taxonomy" id="909287"/>
    <lineage>
        <taxon>Bacteria</taxon>
        <taxon>Bacillati</taxon>
        <taxon>Actinomycetota</taxon>
        <taxon>Actinomycetes</taxon>
        <taxon>Streptosporangiales</taxon>
        <taxon>Streptosporangiaceae</taxon>
        <taxon>Streptosporangium</taxon>
    </lineage>
</organism>
<dbReference type="InterPro" id="IPR051531">
    <property type="entry name" value="N-acetyltransferase"/>
</dbReference>
<keyword evidence="2" id="KW-0012">Acyltransferase</keyword>
<feature type="compositionally biased region" description="Basic and acidic residues" evidence="4">
    <location>
        <begin position="1"/>
        <end position="10"/>
    </location>
</feature>
<gene>
    <name evidence="6" type="ORF">GCM10022252_42120</name>
</gene>
<dbReference type="PANTHER" id="PTHR43792:SF8">
    <property type="entry name" value="[RIBOSOMAL PROTEIN US5]-ALANINE N-ACETYLTRANSFERASE"/>
    <property type="match status" value="1"/>
</dbReference>
<name>A0ABP8B1D3_9ACTN</name>
<dbReference type="Proteomes" id="UP001501251">
    <property type="component" value="Unassembled WGS sequence"/>
</dbReference>
<dbReference type="Pfam" id="PF13302">
    <property type="entry name" value="Acetyltransf_3"/>
    <property type="match status" value="1"/>
</dbReference>
<evidence type="ECO:0000256" key="1">
    <source>
        <dbReference type="ARBA" id="ARBA00022679"/>
    </source>
</evidence>